<gene>
    <name evidence="2" type="ORF">Enr13x_60330</name>
</gene>
<accession>A0A518HZ62</accession>
<dbReference type="KEGG" id="snep:Enr13x_60330"/>
<feature type="signal peptide" evidence="1">
    <location>
        <begin position="1"/>
        <end position="21"/>
    </location>
</feature>
<keyword evidence="3" id="KW-1185">Reference proteome</keyword>
<protein>
    <submittedName>
        <fullName evidence="2">Uncharacterized protein</fullName>
    </submittedName>
</protein>
<keyword evidence="1" id="KW-0732">Signal</keyword>
<dbReference type="Proteomes" id="UP000319004">
    <property type="component" value="Chromosome"/>
</dbReference>
<sequence length="90" mass="9395" precursor="true">MRILHSAIFTFAALLGSLAVAGQPSILVPADVKLSANVDVQRMKANPLGQQLIGGFLQSVTIDRSGTKVSVSVEITQDMVAEQLSAAMGN</sequence>
<evidence type="ECO:0000313" key="3">
    <source>
        <dbReference type="Proteomes" id="UP000319004"/>
    </source>
</evidence>
<reference evidence="2 3" key="1">
    <citation type="submission" date="2019-03" db="EMBL/GenBank/DDBJ databases">
        <title>Deep-cultivation of Planctomycetes and their phenomic and genomic characterization uncovers novel biology.</title>
        <authorList>
            <person name="Wiegand S."/>
            <person name="Jogler M."/>
            <person name="Boedeker C."/>
            <person name="Pinto D."/>
            <person name="Vollmers J."/>
            <person name="Rivas-Marin E."/>
            <person name="Kohn T."/>
            <person name="Peeters S.H."/>
            <person name="Heuer A."/>
            <person name="Rast P."/>
            <person name="Oberbeckmann S."/>
            <person name="Bunk B."/>
            <person name="Jeske O."/>
            <person name="Meyerdierks A."/>
            <person name="Storesund J.E."/>
            <person name="Kallscheuer N."/>
            <person name="Luecker S."/>
            <person name="Lage O.M."/>
            <person name="Pohl T."/>
            <person name="Merkel B.J."/>
            <person name="Hornburger P."/>
            <person name="Mueller R.-W."/>
            <person name="Bruemmer F."/>
            <person name="Labrenz M."/>
            <person name="Spormann A.M."/>
            <person name="Op den Camp H."/>
            <person name="Overmann J."/>
            <person name="Amann R."/>
            <person name="Jetten M.S.M."/>
            <person name="Mascher T."/>
            <person name="Medema M.H."/>
            <person name="Devos D.P."/>
            <person name="Kaster A.-K."/>
            <person name="Ovreas L."/>
            <person name="Rohde M."/>
            <person name="Galperin M.Y."/>
            <person name="Jogler C."/>
        </authorList>
    </citation>
    <scope>NUCLEOTIDE SEQUENCE [LARGE SCALE GENOMIC DNA]</scope>
    <source>
        <strain evidence="2 3">Enr13</strain>
    </source>
</reference>
<organism evidence="2 3">
    <name type="scientific">Stieleria neptunia</name>
    <dbReference type="NCBI Taxonomy" id="2527979"/>
    <lineage>
        <taxon>Bacteria</taxon>
        <taxon>Pseudomonadati</taxon>
        <taxon>Planctomycetota</taxon>
        <taxon>Planctomycetia</taxon>
        <taxon>Pirellulales</taxon>
        <taxon>Pirellulaceae</taxon>
        <taxon>Stieleria</taxon>
    </lineage>
</organism>
<name>A0A518HZ62_9BACT</name>
<proteinExistence type="predicted"/>
<dbReference type="AlphaFoldDB" id="A0A518HZ62"/>
<dbReference type="RefSeq" id="WP_145390293.1">
    <property type="nucleotide sequence ID" value="NZ_CP037423.1"/>
</dbReference>
<dbReference type="EMBL" id="CP037423">
    <property type="protein sequence ID" value="QDV46129.1"/>
    <property type="molecule type" value="Genomic_DNA"/>
</dbReference>
<evidence type="ECO:0000313" key="2">
    <source>
        <dbReference type="EMBL" id="QDV46129.1"/>
    </source>
</evidence>
<feature type="chain" id="PRO_5022208188" evidence="1">
    <location>
        <begin position="22"/>
        <end position="90"/>
    </location>
</feature>
<evidence type="ECO:0000256" key="1">
    <source>
        <dbReference type="SAM" id="SignalP"/>
    </source>
</evidence>